<feature type="region of interest" description="Disordered" evidence="1">
    <location>
        <begin position="53"/>
        <end position="96"/>
    </location>
</feature>
<name>A0A4U6V7P7_SETVI</name>
<feature type="region of interest" description="Disordered" evidence="1">
    <location>
        <begin position="1"/>
        <end position="23"/>
    </location>
</feature>
<dbReference type="AlphaFoldDB" id="A0A4U6V7P7"/>
<gene>
    <name evidence="2" type="ORF">SEVIR_3G106800v2</name>
</gene>
<reference evidence="2" key="1">
    <citation type="submission" date="2019-03" db="EMBL/GenBank/DDBJ databases">
        <title>WGS assembly of Setaria viridis.</title>
        <authorList>
            <person name="Huang P."/>
            <person name="Jenkins J."/>
            <person name="Grimwood J."/>
            <person name="Barry K."/>
            <person name="Healey A."/>
            <person name="Mamidi S."/>
            <person name="Sreedasyam A."/>
            <person name="Shu S."/>
            <person name="Feldman M."/>
            <person name="Wu J."/>
            <person name="Yu Y."/>
            <person name="Chen C."/>
            <person name="Johnson J."/>
            <person name="Rokhsar D."/>
            <person name="Baxter I."/>
            <person name="Schmutz J."/>
            <person name="Brutnell T."/>
            <person name="Kellogg E."/>
        </authorList>
    </citation>
    <scope>NUCLEOTIDE SEQUENCE [LARGE SCALE GENOMIC DNA]</scope>
</reference>
<accession>A0A4U6V7P7</accession>
<evidence type="ECO:0000256" key="1">
    <source>
        <dbReference type="SAM" id="MobiDB-lite"/>
    </source>
</evidence>
<feature type="compositionally biased region" description="Basic residues" evidence="1">
    <location>
        <begin position="56"/>
        <end position="68"/>
    </location>
</feature>
<dbReference type="EMBL" id="CM016554">
    <property type="protein sequence ID" value="TKW25260.1"/>
    <property type="molecule type" value="Genomic_DNA"/>
</dbReference>
<feature type="compositionally biased region" description="Basic and acidic residues" evidence="1">
    <location>
        <begin position="196"/>
        <end position="213"/>
    </location>
</feature>
<feature type="compositionally biased region" description="Pro residues" evidence="1">
    <location>
        <begin position="74"/>
        <end position="89"/>
    </location>
</feature>
<protein>
    <submittedName>
        <fullName evidence="2">Uncharacterized protein</fullName>
    </submittedName>
</protein>
<proteinExistence type="predicted"/>
<feature type="region of interest" description="Disordered" evidence="1">
    <location>
        <begin position="179"/>
        <end position="221"/>
    </location>
</feature>
<sequence>MSGFVGGAREKKGREEEGGCRQRICAGEVEDWRGGSGRAGIWRGVRAEVGFGGWAPRRRRSSAGRRRRSADGRSPPPRPSHPTLRPHPSPASSFASGLTGRLFGGHRAAARSASTWGVCAAVFVAAPALWVAALRDNTQVGADAPAVDTPGPPHQRARRRCCNLHDGTRVASSRPLARTLPSVATHSSRPAPPHLDGLRLRHGFYGERPEPLERGSPGSVQ</sequence>
<dbReference type="Proteomes" id="UP000298652">
    <property type="component" value="Chromosome 3"/>
</dbReference>
<keyword evidence="3" id="KW-1185">Reference proteome</keyword>
<organism evidence="2 3">
    <name type="scientific">Setaria viridis</name>
    <name type="common">Green bristlegrass</name>
    <name type="synonym">Setaria italica subsp. viridis</name>
    <dbReference type="NCBI Taxonomy" id="4556"/>
    <lineage>
        <taxon>Eukaryota</taxon>
        <taxon>Viridiplantae</taxon>
        <taxon>Streptophyta</taxon>
        <taxon>Embryophyta</taxon>
        <taxon>Tracheophyta</taxon>
        <taxon>Spermatophyta</taxon>
        <taxon>Magnoliopsida</taxon>
        <taxon>Liliopsida</taxon>
        <taxon>Poales</taxon>
        <taxon>Poaceae</taxon>
        <taxon>PACMAD clade</taxon>
        <taxon>Panicoideae</taxon>
        <taxon>Panicodae</taxon>
        <taxon>Paniceae</taxon>
        <taxon>Cenchrinae</taxon>
        <taxon>Setaria</taxon>
    </lineage>
</organism>
<feature type="compositionally biased region" description="Basic and acidic residues" evidence="1">
    <location>
        <begin position="8"/>
        <end position="20"/>
    </location>
</feature>
<evidence type="ECO:0000313" key="2">
    <source>
        <dbReference type="EMBL" id="TKW25260.1"/>
    </source>
</evidence>
<evidence type="ECO:0000313" key="3">
    <source>
        <dbReference type="Proteomes" id="UP000298652"/>
    </source>
</evidence>
<dbReference type="Gramene" id="TKW25260">
    <property type="protein sequence ID" value="TKW25260"/>
    <property type="gene ID" value="SEVIR_3G106800v2"/>
</dbReference>